<keyword evidence="2" id="KW-0819">tRNA processing</keyword>
<dbReference type="GO" id="GO:1990481">
    <property type="term" value="P:mRNA pseudouridine synthesis"/>
    <property type="evidence" value="ECO:0000318"/>
    <property type="project" value="GO_Central"/>
</dbReference>
<evidence type="ECO:0000256" key="6">
    <source>
        <dbReference type="PIRSR" id="PIRSR641708-2"/>
    </source>
</evidence>
<reference evidence="9 10" key="1">
    <citation type="journal article" date="2011" name="Science">
        <title>The Selaginella genome identifies genetic changes associated with the evolution of vascular plants.</title>
        <authorList>
            <person name="Banks J.A."/>
            <person name="Nishiyama T."/>
            <person name="Hasebe M."/>
            <person name="Bowman J.L."/>
            <person name="Gribskov M."/>
            <person name="dePamphilis C."/>
            <person name="Albert V.A."/>
            <person name="Aono N."/>
            <person name="Aoyama T."/>
            <person name="Ambrose B.A."/>
            <person name="Ashton N.W."/>
            <person name="Axtell M.J."/>
            <person name="Barker E."/>
            <person name="Barker M.S."/>
            <person name="Bennetzen J.L."/>
            <person name="Bonawitz N.D."/>
            <person name="Chapple C."/>
            <person name="Cheng C."/>
            <person name="Correa L.G."/>
            <person name="Dacre M."/>
            <person name="DeBarry J."/>
            <person name="Dreyer I."/>
            <person name="Elias M."/>
            <person name="Engstrom E.M."/>
            <person name="Estelle M."/>
            <person name="Feng L."/>
            <person name="Finet C."/>
            <person name="Floyd S.K."/>
            <person name="Frommer W.B."/>
            <person name="Fujita T."/>
            <person name="Gramzow L."/>
            <person name="Gutensohn M."/>
            <person name="Harholt J."/>
            <person name="Hattori M."/>
            <person name="Heyl A."/>
            <person name="Hirai T."/>
            <person name="Hiwatashi Y."/>
            <person name="Ishikawa M."/>
            <person name="Iwata M."/>
            <person name="Karol K.G."/>
            <person name="Koehler B."/>
            <person name="Kolukisaoglu U."/>
            <person name="Kubo M."/>
            <person name="Kurata T."/>
            <person name="Lalonde S."/>
            <person name="Li K."/>
            <person name="Li Y."/>
            <person name="Litt A."/>
            <person name="Lyons E."/>
            <person name="Manning G."/>
            <person name="Maruyama T."/>
            <person name="Michael T.P."/>
            <person name="Mikami K."/>
            <person name="Miyazaki S."/>
            <person name="Morinaga S."/>
            <person name="Murata T."/>
            <person name="Mueller-Roeber B."/>
            <person name="Nelson D.R."/>
            <person name="Obara M."/>
            <person name="Oguri Y."/>
            <person name="Olmstead R.G."/>
            <person name="Onodera N."/>
            <person name="Petersen B.L."/>
            <person name="Pils B."/>
            <person name="Prigge M."/>
            <person name="Rensing S.A."/>
            <person name="Riano-Pachon D.M."/>
            <person name="Roberts A.W."/>
            <person name="Sato Y."/>
            <person name="Scheller H.V."/>
            <person name="Schulz B."/>
            <person name="Schulz C."/>
            <person name="Shakirov E.V."/>
            <person name="Shibagaki N."/>
            <person name="Shinohara N."/>
            <person name="Shippen D.E."/>
            <person name="Soerensen I."/>
            <person name="Sotooka R."/>
            <person name="Sugimoto N."/>
            <person name="Sugita M."/>
            <person name="Sumikawa N."/>
            <person name="Tanurdzic M."/>
            <person name="Theissen G."/>
            <person name="Ulvskov P."/>
            <person name="Wakazuki S."/>
            <person name="Weng J.K."/>
            <person name="Willats W.W."/>
            <person name="Wipf D."/>
            <person name="Wolf P.G."/>
            <person name="Yang L."/>
            <person name="Zimmer A.D."/>
            <person name="Zhu Q."/>
            <person name="Mitros T."/>
            <person name="Hellsten U."/>
            <person name="Loque D."/>
            <person name="Otillar R."/>
            <person name="Salamov A."/>
            <person name="Schmutz J."/>
            <person name="Shapiro H."/>
            <person name="Lindquist E."/>
            <person name="Lucas S."/>
            <person name="Rokhsar D."/>
            <person name="Grigoriev I.V."/>
        </authorList>
    </citation>
    <scope>NUCLEOTIDE SEQUENCE [LARGE SCALE GENOMIC DNA]</scope>
</reference>
<evidence type="ECO:0000256" key="1">
    <source>
        <dbReference type="ARBA" id="ARBA00009375"/>
    </source>
</evidence>
<proteinExistence type="inferred from homology"/>
<dbReference type="OMA" id="VMISCES"/>
<dbReference type="EMBL" id="GL377584">
    <property type="protein sequence ID" value="EFJ26548.1"/>
    <property type="molecule type" value="Genomic_DNA"/>
</dbReference>
<dbReference type="HOGENOM" id="CLU_023331_0_0_1"/>
<dbReference type="GO" id="GO:0009982">
    <property type="term" value="F:pseudouridine synthase activity"/>
    <property type="evidence" value="ECO:0000318"/>
    <property type="project" value="GO_Central"/>
</dbReference>
<feature type="binding site" evidence="6">
    <location>
        <position position="129"/>
    </location>
    <ligand>
        <name>substrate</name>
    </ligand>
</feature>
<feature type="region of interest" description="Disordered" evidence="7">
    <location>
        <begin position="183"/>
        <end position="224"/>
    </location>
</feature>
<dbReference type="SUPFAM" id="SSF55120">
    <property type="entry name" value="Pseudouridine synthase"/>
    <property type="match status" value="1"/>
</dbReference>
<dbReference type="AlphaFoldDB" id="D8RMK1"/>
<dbReference type="InterPro" id="IPR020095">
    <property type="entry name" value="PsdUridine_synth_TruA_C"/>
</dbReference>
<dbReference type="Gene3D" id="3.30.70.660">
    <property type="entry name" value="Pseudouridine synthase I, catalytic domain, C-terminal subdomain"/>
    <property type="match status" value="1"/>
</dbReference>
<dbReference type="FunFam" id="3.30.70.580:FF:000002">
    <property type="entry name" value="tRNA pseudouridine synthase"/>
    <property type="match status" value="1"/>
</dbReference>
<evidence type="ECO:0000313" key="10">
    <source>
        <dbReference type="Proteomes" id="UP000001514"/>
    </source>
</evidence>
<feature type="compositionally biased region" description="Acidic residues" evidence="7">
    <location>
        <begin position="195"/>
        <end position="204"/>
    </location>
</feature>
<dbReference type="KEGG" id="smo:SELMODRAFT_97541"/>
<dbReference type="Gramene" id="EFJ26548">
    <property type="protein sequence ID" value="EFJ26548"/>
    <property type="gene ID" value="SELMODRAFT_97541"/>
</dbReference>
<evidence type="ECO:0000256" key="4">
    <source>
        <dbReference type="ARBA" id="ARBA00036943"/>
    </source>
</evidence>
<dbReference type="eggNOG" id="KOG2553">
    <property type="taxonomic scope" value="Eukaryota"/>
</dbReference>
<dbReference type="Pfam" id="PF01416">
    <property type="entry name" value="PseudoU_synth_1"/>
    <property type="match status" value="1"/>
</dbReference>
<dbReference type="GO" id="GO:0003723">
    <property type="term" value="F:RNA binding"/>
    <property type="evidence" value="ECO:0007669"/>
    <property type="project" value="InterPro"/>
</dbReference>
<feature type="compositionally biased region" description="Basic and acidic residues" evidence="7">
    <location>
        <begin position="205"/>
        <end position="214"/>
    </location>
</feature>
<dbReference type="InParanoid" id="D8RMK1"/>
<name>D8RMK1_SELML</name>
<accession>D8RMK1</accession>
<keyword evidence="3" id="KW-0413">Isomerase</keyword>
<evidence type="ECO:0000256" key="5">
    <source>
        <dbReference type="PIRSR" id="PIRSR641708-1"/>
    </source>
</evidence>
<dbReference type="InterPro" id="IPR020097">
    <property type="entry name" value="PsdUridine_synth_TruA_a/b_dom"/>
</dbReference>
<dbReference type="STRING" id="88036.D8RMK1"/>
<gene>
    <name evidence="9" type="ORF">SELMODRAFT_97541</name>
</gene>
<evidence type="ECO:0000313" key="9">
    <source>
        <dbReference type="EMBL" id="EFJ26548.1"/>
    </source>
</evidence>
<dbReference type="PANTHER" id="PTHR11142">
    <property type="entry name" value="PSEUDOURIDYLATE SYNTHASE"/>
    <property type="match status" value="1"/>
</dbReference>
<evidence type="ECO:0000256" key="2">
    <source>
        <dbReference type="ARBA" id="ARBA00022694"/>
    </source>
</evidence>
<keyword evidence="10" id="KW-1185">Reference proteome</keyword>
<feature type="non-terminal residue" evidence="9">
    <location>
        <position position="1"/>
    </location>
</feature>
<feature type="domain" description="Pseudouridine synthase I TruA alpha/beta" evidence="8">
    <location>
        <begin position="237"/>
        <end position="326"/>
    </location>
</feature>
<feature type="active site" description="Nucleophile" evidence="5">
    <location>
        <position position="64"/>
    </location>
</feature>
<comment type="similarity">
    <text evidence="1">Belongs to the tRNA pseudouridine synthase TruA family.</text>
</comment>
<evidence type="ECO:0000259" key="8">
    <source>
        <dbReference type="Pfam" id="PF01416"/>
    </source>
</evidence>
<organism evidence="10">
    <name type="scientific">Selaginella moellendorffii</name>
    <name type="common">Spikemoss</name>
    <dbReference type="NCBI Taxonomy" id="88036"/>
    <lineage>
        <taxon>Eukaryota</taxon>
        <taxon>Viridiplantae</taxon>
        <taxon>Streptophyta</taxon>
        <taxon>Embryophyta</taxon>
        <taxon>Tracheophyta</taxon>
        <taxon>Lycopodiopsida</taxon>
        <taxon>Selaginellales</taxon>
        <taxon>Selaginellaceae</taxon>
        <taxon>Selaginella</taxon>
    </lineage>
</organism>
<dbReference type="Proteomes" id="UP000001514">
    <property type="component" value="Unassembled WGS sequence"/>
</dbReference>
<dbReference type="InterPro" id="IPR020094">
    <property type="entry name" value="TruA/RsuA/RluB/E/F_N"/>
</dbReference>
<comment type="catalytic activity">
    <reaction evidence="4">
        <text>a uridine in tRNA = a pseudouridine in tRNA</text>
        <dbReference type="Rhea" id="RHEA:54572"/>
        <dbReference type="Rhea" id="RHEA-COMP:13339"/>
        <dbReference type="Rhea" id="RHEA-COMP:13934"/>
        <dbReference type="ChEBI" id="CHEBI:65314"/>
        <dbReference type="ChEBI" id="CHEBI:65315"/>
    </reaction>
</comment>
<sequence length="428" mass="48563">KKNVAIWVGYVGTDYKGLQIQRGVAGIHSVENELEEAIYKAGGISEENYRHLDKVRWKRSSRTDKGVHSLCTVVTMKLEVAVNSWLNDVDGIKIADAFNAYLPANISIFGVVPVTKSFDARRSCYSRTYDYYFPAACIGINNESSSEDVDQRIQDFRRTLKSLEGRHAFHNYTVRRLYRKSQRRGTYSPSRNLIADEESSEDEEPSFKDTHDEQDNPAADIGEERGAGRRAYWLDESEEGKDPVKASHFRNVAKCTCEGPEKLNCPSSVVRIRVTGESFMVHQIRKMVGTAIAVFRHVLPEDAIPVSTCRHARVVLPLAPPHGLVLSGNSFFPFRGGYTRAKGGTGGYFFSKLGIQVSSQIAERMNSFWLEKLAPVISSSMNEEEAPWSQWLESLELNRIDDLEFANLRDAWKQWQNMATMRRYSDEH</sequence>
<evidence type="ECO:0000256" key="3">
    <source>
        <dbReference type="ARBA" id="ARBA00023235"/>
    </source>
</evidence>
<dbReference type="InterPro" id="IPR020103">
    <property type="entry name" value="PsdUridine_synth_cat_dom_sf"/>
</dbReference>
<dbReference type="CDD" id="cd02568">
    <property type="entry name" value="PseudoU_synth_PUS1_PUS2"/>
    <property type="match status" value="1"/>
</dbReference>
<dbReference type="Gene3D" id="3.30.70.580">
    <property type="entry name" value="Pseudouridine synthase I, catalytic domain, N-terminal subdomain"/>
    <property type="match status" value="1"/>
</dbReference>
<dbReference type="GO" id="GO:0031119">
    <property type="term" value="P:tRNA pseudouridine synthesis"/>
    <property type="evidence" value="ECO:0000318"/>
    <property type="project" value="GO_Central"/>
</dbReference>
<evidence type="ECO:0000256" key="7">
    <source>
        <dbReference type="SAM" id="MobiDB-lite"/>
    </source>
</evidence>
<dbReference type="GO" id="GO:0005634">
    <property type="term" value="C:nucleus"/>
    <property type="evidence" value="ECO:0000318"/>
    <property type="project" value="GO_Central"/>
</dbReference>
<protein>
    <recommendedName>
        <fullName evidence="8">Pseudouridine synthase I TruA alpha/beta domain-containing protein</fullName>
    </recommendedName>
</protein>
<dbReference type="InterPro" id="IPR001406">
    <property type="entry name" value="PsdUridine_synth_TruA"/>
</dbReference>
<dbReference type="InterPro" id="IPR041708">
    <property type="entry name" value="PUS1/PUS2-like"/>
</dbReference>
<dbReference type="PANTHER" id="PTHR11142:SF9">
    <property type="entry name" value="TRNA PSEUDOURIDINE SYNTHASE-RELATED"/>
    <property type="match status" value="1"/>
</dbReference>